<dbReference type="AlphaFoldDB" id="A0A8J5QMP3"/>
<evidence type="ECO:0000313" key="2">
    <source>
        <dbReference type="Proteomes" id="UP000694255"/>
    </source>
</evidence>
<name>A0A8J5QMP3_9ASCO</name>
<dbReference type="Pfam" id="PF08613">
    <property type="entry name" value="Cyclin"/>
    <property type="match status" value="1"/>
</dbReference>
<gene>
    <name evidence="1" type="ORF">J8A68_003240</name>
</gene>
<evidence type="ECO:0000313" key="1">
    <source>
        <dbReference type="EMBL" id="KAG7663240.1"/>
    </source>
</evidence>
<sequence length="376" mass="43261">MSDLELKPNQPTFVAENPPQGLGEIELDGLLAQITQGDKDINKLHIYHAIFILSKTLHSIIQLQQNPDLCHTFRTQLLKKMGFNEDDLIKISENKYKISTTPIRRPDSPSLSPPLKFAKLNNRPNFEDEGFTNTYDTVADYLLREGGNPDSMSKDELEVQIPDLPQDYESVYEDNIDDIKYHDTDSNDNKIDAPFIPLEQLLPDLNLDVLKNPITDINLDNLKSEILRSTKRSQNTHLLKIFNLIKIPPLSIDDFLLRIKQYSPSISVSSYIHSAFIMFKMTILLDLIPLTMNNVYRFIVASIRCSSKNIEDMYQRQKVFATVVGVSLKDLFRLEVGFLYLCDFKVIIGELMLNKFLKDEFSDLCLFMKENFQEGL</sequence>
<reference evidence="1 2" key="1">
    <citation type="journal article" date="2021" name="DNA Res.">
        <title>Genome analysis of Candida subhashii reveals its hybrid nature and dual mitochondrial genome conformations.</title>
        <authorList>
            <person name="Mixao V."/>
            <person name="Hegedusova E."/>
            <person name="Saus E."/>
            <person name="Pryszcz L.P."/>
            <person name="Cillingova A."/>
            <person name="Nosek J."/>
            <person name="Gabaldon T."/>
        </authorList>
    </citation>
    <scope>NUCLEOTIDE SEQUENCE [LARGE SCALE GENOMIC DNA]</scope>
    <source>
        <strain evidence="1 2">CBS 10753</strain>
    </source>
</reference>
<dbReference type="InterPro" id="IPR013922">
    <property type="entry name" value="Cyclin_PHO80-like"/>
</dbReference>
<dbReference type="GO" id="GO:0000307">
    <property type="term" value="C:cyclin-dependent protein kinase holoenzyme complex"/>
    <property type="evidence" value="ECO:0007669"/>
    <property type="project" value="TreeGrafter"/>
</dbReference>
<dbReference type="GO" id="GO:0005634">
    <property type="term" value="C:nucleus"/>
    <property type="evidence" value="ECO:0007669"/>
    <property type="project" value="TreeGrafter"/>
</dbReference>
<dbReference type="OrthoDB" id="5304883at2759"/>
<dbReference type="RefSeq" id="XP_049263472.1">
    <property type="nucleotide sequence ID" value="XM_049407075.1"/>
</dbReference>
<comment type="caution">
    <text evidence="1">The sequence shown here is derived from an EMBL/GenBank/DDBJ whole genome shotgun (WGS) entry which is preliminary data.</text>
</comment>
<dbReference type="GO" id="GO:0019901">
    <property type="term" value="F:protein kinase binding"/>
    <property type="evidence" value="ECO:0007669"/>
    <property type="project" value="InterPro"/>
</dbReference>
<dbReference type="EMBL" id="JAGSYN010000142">
    <property type="protein sequence ID" value="KAG7663240.1"/>
    <property type="molecule type" value="Genomic_DNA"/>
</dbReference>
<dbReference type="PANTHER" id="PTHR15615:SF122">
    <property type="entry name" value="CYCLIN"/>
    <property type="match status" value="1"/>
</dbReference>
<accession>A0A8J5QMP3</accession>
<proteinExistence type="predicted"/>
<organism evidence="1 2">
    <name type="scientific">[Candida] subhashii</name>
    <dbReference type="NCBI Taxonomy" id="561895"/>
    <lineage>
        <taxon>Eukaryota</taxon>
        <taxon>Fungi</taxon>
        <taxon>Dikarya</taxon>
        <taxon>Ascomycota</taxon>
        <taxon>Saccharomycotina</taxon>
        <taxon>Pichiomycetes</taxon>
        <taxon>Debaryomycetaceae</taxon>
        <taxon>Spathaspora</taxon>
    </lineage>
</organism>
<protein>
    <submittedName>
        <fullName evidence="1">Uncharacterized protein</fullName>
    </submittedName>
</protein>
<dbReference type="GeneID" id="73470041"/>
<dbReference type="GO" id="GO:0016538">
    <property type="term" value="F:cyclin-dependent protein serine/threonine kinase regulator activity"/>
    <property type="evidence" value="ECO:0007669"/>
    <property type="project" value="TreeGrafter"/>
</dbReference>
<dbReference type="Proteomes" id="UP000694255">
    <property type="component" value="Unassembled WGS sequence"/>
</dbReference>
<keyword evidence="2" id="KW-1185">Reference proteome</keyword>
<dbReference type="PANTHER" id="PTHR15615">
    <property type="match status" value="1"/>
</dbReference>